<organism evidence="2 3">
    <name type="scientific">Urochloa decumbens</name>
    <dbReference type="NCBI Taxonomy" id="240449"/>
    <lineage>
        <taxon>Eukaryota</taxon>
        <taxon>Viridiplantae</taxon>
        <taxon>Streptophyta</taxon>
        <taxon>Embryophyta</taxon>
        <taxon>Tracheophyta</taxon>
        <taxon>Spermatophyta</taxon>
        <taxon>Magnoliopsida</taxon>
        <taxon>Liliopsida</taxon>
        <taxon>Poales</taxon>
        <taxon>Poaceae</taxon>
        <taxon>PACMAD clade</taxon>
        <taxon>Panicoideae</taxon>
        <taxon>Panicodae</taxon>
        <taxon>Paniceae</taxon>
        <taxon>Melinidinae</taxon>
        <taxon>Urochloa</taxon>
    </lineage>
</organism>
<dbReference type="Proteomes" id="UP001497457">
    <property type="component" value="Chromosome 36b"/>
</dbReference>
<proteinExistence type="predicted"/>
<keyword evidence="1" id="KW-0472">Membrane</keyword>
<reference evidence="3" key="1">
    <citation type="submission" date="2024-06" db="EMBL/GenBank/DDBJ databases">
        <authorList>
            <person name="Ryan C."/>
        </authorList>
    </citation>
    <scope>NUCLEOTIDE SEQUENCE [LARGE SCALE GENOMIC DNA]</scope>
</reference>
<evidence type="ECO:0000313" key="2">
    <source>
        <dbReference type="EMBL" id="CAL5052399.1"/>
    </source>
</evidence>
<accession>A0ABC9E7J1</accession>
<protein>
    <submittedName>
        <fullName evidence="2">Uncharacterized protein</fullName>
    </submittedName>
</protein>
<evidence type="ECO:0000256" key="1">
    <source>
        <dbReference type="SAM" id="Phobius"/>
    </source>
</evidence>
<keyword evidence="1" id="KW-1133">Transmembrane helix</keyword>
<dbReference type="EMBL" id="OZ075146">
    <property type="protein sequence ID" value="CAL5052399.1"/>
    <property type="molecule type" value="Genomic_DNA"/>
</dbReference>
<name>A0ABC9E7J1_9POAL</name>
<gene>
    <name evidence="2" type="ORF">URODEC1_LOCUS92693</name>
</gene>
<keyword evidence="3" id="KW-1185">Reference proteome</keyword>
<reference evidence="2 3" key="2">
    <citation type="submission" date="2024-10" db="EMBL/GenBank/DDBJ databases">
        <authorList>
            <person name="Ryan C."/>
        </authorList>
    </citation>
    <scope>NUCLEOTIDE SEQUENCE [LARGE SCALE GENOMIC DNA]</scope>
</reference>
<feature type="transmembrane region" description="Helical" evidence="1">
    <location>
        <begin position="237"/>
        <end position="258"/>
    </location>
</feature>
<keyword evidence="1" id="KW-0812">Transmembrane</keyword>
<dbReference type="AlphaFoldDB" id="A0ABC9E7J1"/>
<feature type="transmembrane region" description="Helical" evidence="1">
    <location>
        <begin position="44"/>
        <end position="65"/>
    </location>
</feature>
<evidence type="ECO:0000313" key="3">
    <source>
        <dbReference type="Proteomes" id="UP001497457"/>
    </source>
</evidence>
<sequence length="770" mass="84086">MAAGDDGGCTFNQQCFCRWRSRCSPRVPLVAPGRDYEFMPADAAAAWSSVLVGVLSMTSAGNTLLRLHRFHAARSGRVLGRSGGALEIVGDVFAGHGGTDDDAAAAHVSGVTATPGPDGGRSFCLFIKETRLADLKRIAPPRPLQLRLEDLAGGAGAGDRRGIAAVSPLPDLPPELESFMPTRPIAAAGDLWAPYLTKHYGPSRLVMLRLDSDAGAWAEVAAADLPEKTRLSRGCLLAGRVLHGYAVVGGGTILLSLLPSLQPDHLFFAFDCATRTLAAVATTEAMKFRYTPIHGRGVYVEEDDTIYFLSGIFLRAYKLCRDHQGEYRMALPTKVDSLCPFGAEGYGFLTHLGDRVMCAAWISVDLPCNCDAMHVVITTFRVDGNGGGSSGEPFVPTGVQILHSTCRQLDVSPGKPIESSFEFCFLQEYEESNLETTIALKGMEAATSSTFVEPFTILACCRSKILNGLVHSRSIMLYNDSAIQMNKVVYIVCQVASRSSVFKIDILDGRLACHDKALTPLCTMGTLRYDDDGSDLMNQPLPWHFVHSGEYIYAVPRLESEVFEFNLHQGTLNVVPEKRPVDAKISIALVLEVAGRIIALSDTLQSVYYLSRTYKWMHCCTYGLPDLERKVTLSGFVVLSNNSFMVSDADTSCCFLLDLQMGRWSAVLPFEERIRSLQCGMELLPSSCSGTGFLSGKSVFVDGFIYTCIDEGIAAYEVIEEGDRYYLGNQIDLKFSWHIYWESDRMCLDCVGKDKTSSAITLCVVQANII</sequence>